<dbReference type="SMART" id="SM00448">
    <property type="entry name" value="REC"/>
    <property type="match status" value="2"/>
</dbReference>
<dbReference type="NCBIfam" id="TIGR00254">
    <property type="entry name" value="GGDEF"/>
    <property type="match status" value="1"/>
</dbReference>
<accession>A0A1V1P9H8</accession>
<dbReference type="CDD" id="cd01949">
    <property type="entry name" value="GGDEF"/>
    <property type="match status" value="1"/>
</dbReference>
<reference evidence="7" key="1">
    <citation type="submission" date="2012-11" db="EMBL/GenBank/DDBJ databases">
        <authorList>
            <person name="Lucero-Rivera Y.E."/>
            <person name="Tovar-Ramirez D."/>
        </authorList>
    </citation>
    <scope>NUCLEOTIDE SEQUENCE [LARGE SCALE GENOMIC DNA]</scope>
    <source>
        <strain evidence="7">Araruama</strain>
    </source>
</reference>
<comment type="catalytic activity">
    <reaction evidence="2">
        <text>2 GTP = 3',3'-c-di-GMP + 2 diphosphate</text>
        <dbReference type="Rhea" id="RHEA:24898"/>
        <dbReference type="ChEBI" id="CHEBI:33019"/>
        <dbReference type="ChEBI" id="CHEBI:37565"/>
        <dbReference type="ChEBI" id="CHEBI:58805"/>
        <dbReference type="EC" id="2.7.7.65"/>
    </reaction>
</comment>
<dbReference type="PROSITE" id="PS50887">
    <property type="entry name" value="GGDEF"/>
    <property type="match status" value="1"/>
</dbReference>
<dbReference type="Pfam" id="PF00072">
    <property type="entry name" value="Response_reg"/>
    <property type="match status" value="2"/>
</dbReference>
<evidence type="ECO:0000313" key="6">
    <source>
        <dbReference type="EMBL" id="ETR71355.1"/>
    </source>
</evidence>
<dbReference type="PROSITE" id="PS50110">
    <property type="entry name" value="RESPONSE_REGULATORY"/>
    <property type="match status" value="2"/>
</dbReference>
<keyword evidence="3" id="KW-0597">Phosphoprotein</keyword>
<evidence type="ECO:0000256" key="1">
    <source>
        <dbReference type="ARBA" id="ARBA00012528"/>
    </source>
</evidence>
<dbReference type="SUPFAM" id="SSF55073">
    <property type="entry name" value="Nucleotide cyclase"/>
    <property type="match status" value="1"/>
</dbReference>
<dbReference type="InterPro" id="IPR000160">
    <property type="entry name" value="GGDEF_dom"/>
</dbReference>
<sequence length="455" mass="51631">MKYLGSCFHAGALEQDFGRAKNKHNNLILIRPKNKEFSMSEQRILIVEDNKAVARLISSRVTQELDFVTKVAHSFEEAREILDDNDAFFIAILDLNLPDAPDGEIVDLVLSREIPSIVLTGTLDDELRKRILSKNVVDYIVKEGMHAIDYVIHLIKRLRNNRNMTALVVDDTATFRHLISRLLSQHKFNVITANDGVDALEKIKQYPDIKLILTDYEMPNMDGFELVSALRKDYSKDMMAIIGLSANTSETLSAQFLKKGANDFLSKPFLNEEFYCRVTQNVEIVELINEIREASIRDYLTGLYNRRYLYDIGNTIHANALRDNSPIAVGMVDIDYFKKINDTYGHDVGDTALKHVANLLTVHVRKTDVVSRCGGEEFCVILTNVDHQRALLIFGKIRKVIEKSEIQADAKTIKMTISIGVCTSLQNSLESMIKKADEMLYEAKESGRNRVVIDI</sequence>
<protein>
    <recommendedName>
        <fullName evidence="1">diguanylate cyclase</fullName>
        <ecNumber evidence="1">2.7.7.65</ecNumber>
    </recommendedName>
</protein>
<evidence type="ECO:0000313" key="7">
    <source>
        <dbReference type="Proteomes" id="UP000189670"/>
    </source>
</evidence>
<dbReference type="GO" id="GO:0052621">
    <property type="term" value="F:diguanylate cyclase activity"/>
    <property type="evidence" value="ECO:0007669"/>
    <property type="project" value="UniProtKB-EC"/>
</dbReference>
<dbReference type="InterPro" id="IPR011006">
    <property type="entry name" value="CheY-like_superfamily"/>
</dbReference>
<feature type="domain" description="GGDEF" evidence="5">
    <location>
        <begin position="325"/>
        <end position="455"/>
    </location>
</feature>
<dbReference type="Gene3D" id="3.30.70.270">
    <property type="match status" value="1"/>
</dbReference>
<proteinExistence type="predicted"/>
<dbReference type="SMART" id="SM00267">
    <property type="entry name" value="GGDEF"/>
    <property type="match status" value="1"/>
</dbReference>
<feature type="modified residue" description="4-aspartylphosphate" evidence="3">
    <location>
        <position position="94"/>
    </location>
</feature>
<dbReference type="Gene3D" id="3.40.50.2300">
    <property type="match status" value="2"/>
</dbReference>
<evidence type="ECO:0000256" key="2">
    <source>
        <dbReference type="ARBA" id="ARBA00034247"/>
    </source>
</evidence>
<dbReference type="PANTHER" id="PTHR45138">
    <property type="entry name" value="REGULATORY COMPONENTS OF SENSORY TRANSDUCTION SYSTEM"/>
    <property type="match status" value="1"/>
</dbReference>
<dbReference type="GO" id="GO:0000160">
    <property type="term" value="P:phosphorelay signal transduction system"/>
    <property type="evidence" value="ECO:0007669"/>
    <property type="project" value="InterPro"/>
</dbReference>
<dbReference type="SUPFAM" id="SSF52172">
    <property type="entry name" value="CheY-like"/>
    <property type="match status" value="2"/>
</dbReference>
<dbReference type="CDD" id="cd17544">
    <property type="entry name" value="REC_2_GGDEF"/>
    <property type="match status" value="1"/>
</dbReference>
<dbReference type="InterPro" id="IPR001789">
    <property type="entry name" value="Sig_transdc_resp-reg_receiver"/>
</dbReference>
<dbReference type="InterPro" id="IPR043128">
    <property type="entry name" value="Rev_trsase/Diguanyl_cyclase"/>
</dbReference>
<dbReference type="GO" id="GO:0005886">
    <property type="term" value="C:plasma membrane"/>
    <property type="evidence" value="ECO:0007669"/>
    <property type="project" value="TreeGrafter"/>
</dbReference>
<evidence type="ECO:0000259" key="4">
    <source>
        <dbReference type="PROSITE" id="PS50110"/>
    </source>
</evidence>
<feature type="domain" description="Response regulatory" evidence="4">
    <location>
        <begin position="43"/>
        <end position="157"/>
    </location>
</feature>
<dbReference type="FunFam" id="3.30.70.270:FF:000001">
    <property type="entry name" value="Diguanylate cyclase domain protein"/>
    <property type="match status" value="1"/>
</dbReference>
<dbReference type="EC" id="2.7.7.65" evidence="1"/>
<dbReference type="GO" id="GO:1902201">
    <property type="term" value="P:negative regulation of bacterial-type flagellum-dependent cell motility"/>
    <property type="evidence" value="ECO:0007669"/>
    <property type="project" value="TreeGrafter"/>
</dbReference>
<dbReference type="GO" id="GO:0043709">
    <property type="term" value="P:cell adhesion involved in single-species biofilm formation"/>
    <property type="evidence" value="ECO:0007669"/>
    <property type="project" value="TreeGrafter"/>
</dbReference>
<dbReference type="CDD" id="cd19921">
    <property type="entry name" value="REC_1_GGDEF"/>
    <property type="match status" value="1"/>
</dbReference>
<feature type="domain" description="Response regulatory" evidence="4">
    <location>
        <begin position="165"/>
        <end position="282"/>
    </location>
</feature>
<evidence type="ECO:0000256" key="3">
    <source>
        <dbReference type="PROSITE-ProRule" id="PRU00169"/>
    </source>
</evidence>
<dbReference type="EMBL" id="ATBP01000279">
    <property type="protein sequence ID" value="ETR71355.1"/>
    <property type="molecule type" value="Genomic_DNA"/>
</dbReference>
<dbReference type="InterPro" id="IPR050469">
    <property type="entry name" value="Diguanylate_Cyclase"/>
</dbReference>
<gene>
    <name evidence="6" type="ORF">OMM_02540</name>
</gene>
<name>A0A1V1P9H8_9BACT</name>
<dbReference type="Proteomes" id="UP000189670">
    <property type="component" value="Unassembled WGS sequence"/>
</dbReference>
<dbReference type="InterPro" id="IPR029787">
    <property type="entry name" value="Nucleotide_cyclase"/>
</dbReference>
<dbReference type="Pfam" id="PF00990">
    <property type="entry name" value="GGDEF"/>
    <property type="match status" value="1"/>
</dbReference>
<evidence type="ECO:0000259" key="5">
    <source>
        <dbReference type="PROSITE" id="PS50887"/>
    </source>
</evidence>
<comment type="caution">
    <text evidence="6">The sequence shown here is derived from an EMBL/GenBank/DDBJ whole genome shotgun (WGS) entry which is preliminary data.</text>
</comment>
<dbReference type="AlphaFoldDB" id="A0A1V1P9H8"/>
<feature type="modified residue" description="4-aspartylphosphate" evidence="3">
    <location>
        <position position="215"/>
    </location>
</feature>
<dbReference type="PANTHER" id="PTHR45138:SF9">
    <property type="entry name" value="DIGUANYLATE CYCLASE DGCM-RELATED"/>
    <property type="match status" value="1"/>
</dbReference>
<organism evidence="6 7">
    <name type="scientific">Candidatus Magnetoglobus multicellularis str. Araruama</name>
    <dbReference type="NCBI Taxonomy" id="890399"/>
    <lineage>
        <taxon>Bacteria</taxon>
        <taxon>Pseudomonadati</taxon>
        <taxon>Thermodesulfobacteriota</taxon>
        <taxon>Desulfobacteria</taxon>
        <taxon>Desulfobacterales</taxon>
        <taxon>Desulfobacteraceae</taxon>
        <taxon>Candidatus Magnetoglobus</taxon>
    </lineage>
</organism>